<name>A0A4Q4ITM2_9SPHN</name>
<accession>A0A4Q4ITM2</accession>
<dbReference type="SMART" id="SM00903">
    <property type="entry name" value="Flavin_Reduct"/>
    <property type="match status" value="1"/>
</dbReference>
<dbReference type="InterPro" id="IPR002563">
    <property type="entry name" value="Flavin_Rdtase-like_dom"/>
</dbReference>
<evidence type="ECO:0000313" key="5">
    <source>
        <dbReference type="Proteomes" id="UP000292734"/>
    </source>
</evidence>
<comment type="similarity">
    <text evidence="1">Belongs to the non-flavoprotein flavin reductase family.</text>
</comment>
<evidence type="ECO:0000256" key="2">
    <source>
        <dbReference type="ARBA" id="ARBA00023002"/>
    </source>
</evidence>
<dbReference type="GO" id="GO:0010181">
    <property type="term" value="F:FMN binding"/>
    <property type="evidence" value="ECO:0007669"/>
    <property type="project" value="InterPro"/>
</dbReference>
<evidence type="ECO:0000256" key="1">
    <source>
        <dbReference type="ARBA" id="ARBA00008898"/>
    </source>
</evidence>
<dbReference type="Gene3D" id="2.30.110.10">
    <property type="entry name" value="Electron Transport, Fmn-binding Protein, Chain A"/>
    <property type="match status" value="1"/>
</dbReference>
<evidence type="ECO:0000313" key="4">
    <source>
        <dbReference type="EMBL" id="RYL96732.1"/>
    </source>
</evidence>
<comment type="caution">
    <text evidence="4">The sequence shown here is derived from an EMBL/GenBank/DDBJ whole genome shotgun (WGS) entry which is preliminary data.</text>
</comment>
<evidence type="ECO:0000259" key="3">
    <source>
        <dbReference type="SMART" id="SM00903"/>
    </source>
</evidence>
<dbReference type="PANTHER" id="PTHR30466">
    <property type="entry name" value="FLAVIN REDUCTASE"/>
    <property type="match status" value="1"/>
</dbReference>
<dbReference type="Pfam" id="PF01613">
    <property type="entry name" value="Flavin_Reduct"/>
    <property type="match status" value="1"/>
</dbReference>
<feature type="domain" description="Flavin reductase like" evidence="3">
    <location>
        <begin position="32"/>
        <end position="180"/>
    </location>
</feature>
<dbReference type="SUPFAM" id="SSF50475">
    <property type="entry name" value="FMN-binding split barrel"/>
    <property type="match status" value="1"/>
</dbReference>
<proteinExistence type="inferred from homology"/>
<gene>
    <name evidence="4" type="ORF">EWH08_19625</name>
</gene>
<dbReference type="InterPro" id="IPR012349">
    <property type="entry name" value="Split_barrel_FMN-bd"/>
</dbReference>
<dbReference type="PANTHER" id="PTHR30466:SF11">
    <property type="entry name" value="FLAVIN-DEPENDENT MONOOXYGENASE, REDUCTASE SUBUNIT HSAB"/>
    <property type="match status" value="1"/>
</dbReference>
<keyword evidence="2" id="KW-0560">Oxidoreductase</keyword>
<dbReference type="EMBL" id="SEOM01000018">
    <property type="protein sequence ID" value="RYL96732.1"/>
    <property type="molecule type" value="Genomic_DNA"/>
</dbReference>
<organism evidence="4 5">
    <name type="scientific">Sphingobium indicum</name>
    <dbReference type="NCBI Taxonomy" id="332055"/>
    <lineage>
        <taxon>Bacteria</taxon>
        <taxon>Pseudomonadati</taxon>
        <taxon>Pseudomonadota</taxon>
        <taxon>Alphaproteobacteria</taxon>
        <taxon>Sphingomonadales</taxon>
        <taxon>Sphingomonadaceae</taxon>
        <taxon>Sphingobium</taxon>
    </lineage>
</organism>
<dbReference type="Proteomes" id="UP000292734">
    <property type="component" value="Unassembled WGS sequence"/>
</dbReference>
<sequence>MTSMSSAHTRAPRVIPLNLNVTEDGDAFRAAMRKVTAGVAVITTHHDDQPWGMTVSSFTAVSMEPPTLLVCVNRKTATARDIERDHVFGVNLLSQAQQTVSQLCANPGECKFLHDHVVAPDDLPVAMKAPVLSNSLASFDCAVTKMFSVGTHFVVIARVVAVMTSDAIEPLLYGQGKYLHGVAIDELAALRAARA</sequence>
<dbReference type="InterPro" id="IPR050268">
    <property type="entry name" value="NADH-dep_flavin_reductase"/>
</dbReference>
<reference evidence="4 5" key="1">
    <citation type="submission" date="2019-02" db="EMBL/GenBank/DDBJ databases">
        <authorList>
            <person name="Feng G."/>
        </authorList>
    </citation>
    <scope>NUCLEOTIDE SEQUENCE [LARGE SCALE GENOMIC DNA]</scope>
    <source>
        <strain evidence="4 5">DSM 26779</strain>
    </source>
</reference>
<dbReference type="AlphaFoldDB" id="A0A4Q4ITM2"/>
<dbReference type="GO" id="GO:0042602">
    <property type="term" value="F:riboflavin reductase (NADPH) activity"/>
    <property type="evidence" value="ECO:0007669"/>
    <property type="project" value="TreeGrafter"/>
</dbReference>
<protein>
    <submittedName>
        <fullName evidence="4">Flavin reductase</fullName>
    </submittedName>
</protein>
<dbReference type="RefSeq" id="WP_129965694.1">
    <property type="nucleotide sequence ID" value="NZ_JACBZE010000020.1"/>
</dbReference>